<dbReference type="EMBL" id="JBHEZX010000001">
    <property type="protein sequence ID" value="MFC1408047.1"/>
    <property type="molecule type" value="Genomic_DNA"/>
</dbReference>
<proteinExistence type="predicted"/>
<comment type="caution">
    <text evidence="1">The sequence shown here is derived from an EMBL/GenBank/DDBJ whole genome shotgun (WGS) entry which is preliminary data.</text>
</comment>
<keyword evidence="2" id="KW-1185">Reference proteome</keyword>
<evidence type="ECO:0000313" key="2">
    <source>
        <dbReference type="Proteomes" id="UP001592582"/>
    </source>
</evidence>
<accession>A0ABV6V2X9</accession>
<evidence type="ECO:0000313" key="1">
    <source>
        <dbReference type="EMBL" id="MFC1408047.1"/>
    </source>
</evidence>
<sequence>MAGNGERIVMEGMHLPLGADGGQSLLRVRPGVPAEGAVLRLVMPLLRPVVRVRLLRDTADHGTVEQEPVPVVTTTEHSCTYELPIEPHDGAGDPRYLLDWEVRRRPHRHETRGDDQLLCRAQLWSGQECLEAAALLIHWYDPACRSDGAALLRRQADSGLLPALTAEAVRAFLAACSEPVPSVCGYCEDSWELAVLSAANRAWPLVGRHGDDRAREVLARWDTAPGTYDCTNHCACHRDPCCGRGRPPGRPLEQLRSELAQARTQHRALRQGA</sequence>
<gene>
    <name evidence="1" type="ORF">ACEZDG_01995</name>
</gene>
<dbReference type="Proteomes" id="UP001592582">
    <property type="component" value="Unassembled WGS sequence"/>
</dbReference>
<name>A0ABV6V2X9_9ACTN</name>
<protein>
    <submittedName>
        <fullName evidence="1">Uncharacterized protein</fullName>
    </submittedName>
</protein>
<organism evidence="1 2">
    <name type="scientific">Streptacidiphilus alkalitolerans</name>
    <dbReference type="NCBI Taxonomy" id="3342712"/>
    <lineage>
        <taxon>Bacteria</taxon>
        <taxon>Bacillati</taxon>
        <taxon>Actinomycetota</taxon>
        <taxon>Actinomycetes</taxon>
        <taxon>Kitasatosporales</taxon>
        <taxon>Streptomycetaceae</taxon>
        <taxon>Streptacidiphilus</taxon>
    </lineage>
</organism>
<reference evidence="1 2" key="1">
    <citation type="submission" date="2024-09" db="EMBL/GenBank/DDBJ databases">
        <authorList>
            <person name="Lee S.D."/>
        </authorList>
    </citation>
    <scope>NUCLEOTIDE SEQUENCE [LARGE SCALE GENOMIC DNA]</scope>
    <source>
        <strain evidence="1 2">N1-1</strain>
    </source>
</reference>